<accession>C6TD11</accession>
<organism evidence="1">
    <name type="scientific">Glycine max</name>
    <name type="common">Soybean</name>
    <name type="synonym">Glycine hispida</name>
    <dbReference type="NCBI Taxonomy" id="3847"/>
    <lineage>
        <taxon>Eukaryota</taxon>
        <taxon>Viridiplantae</taxon>
        <taxon>Streptophyta</taxon>
        <taxon>Embryophyta</taxon>
        <taxon>Tracheophyta</taxon>
        <taxon>Spermatophyta</taxon>
        <taxon>Magnoliopsida</taxon>
        <taxon>eudicotyledons</taxon>
        <taxon>Gunneridae</taxon>
        <taxon>Pentapetalae</taxon>
        <taxon>rosids</taxon>
        <taxon>fabids</taxon>
        <taxon>Fabales</taxon>
        <taxon>Fabaceae</taxon>
        <taxon>Papilionoideae</taxon>
        <taxon>50 kb inversion clade</taxon>
        <taxon>NPAAA clade</taxon>
        <taxon>indigoferoid/millettioid clade</taxon>
        <taxon>Phaseoleae</taxon>
        <taxon>Glycine</taxon>
        <taxon>Glycine subgen. Soja</taxon>
    </lineage>
</organism>
<reference evidence="1" key="1">
    <citation type="submission" date="2009-08" db="EMBL/GenBank/DDBJ databases">
        <authorList>
            <person name="Cheung F."/>
            <person name="Xiao Y."/>
            <person name="Chan A."/>
            <person name="Moskal W."/>
            <person name="Town C.D."/>
        </authorList>
    </citation>
    <scope>NUCLEOTIDE SEQUENCE</scope>
</reference>
<protein>
    <submittedName>
        <fullName evidence="1">Uncharacterized protein</fullName>
    </submittedName>
</protein>
<dbReference type="EMBL" id="BT095461">
    <property type="protein sequence ID" value="ACU19713.1"/>
    <property type="molecule type" value="mRNA"/>
</dbReference>
<proteinExistence type="evidence at transcript level"/>
<sequence>MQGLCGHSCQQFTPTTSRIATKQRPYSNLNPWFVLYSVSRFVGLG</sequence>
<dbReference type="AlphaFoldDB" id="C6TD11"/>
<name>C6TD11_SOYBN</name>
<evidence type="ECO:0000313" key="1">
    <source>
        <dbReference type="EMBL" id="ACU19713.1"/>
    </source>
</evidence>